<gene>
    <name evidence="1" type="ordered locus">RSPO_m00366</name>
</gene>
<protein>
    <submittedName>
        <fullName evidence="1">Uncharacterized protein</fullName>
    </submittedName>
</protein>
<evidence type="ECO:0000313" key="2">
    <source>
        <dbReference type="Proteomes" id="UP000007953"/>
    </source>
</evidence>
<geneLocation type="plasmid" evidence="2"/>
<name>F6G7K4_RALS8</name>
<dbReference type="HOGENOM" id="CLU_3256817_0_0_4"/>
<sequence length="42" mass="4650">MDMEVGQYVTSMDTYSGCVKHCVAPCIVSPASKRFGPVRRRS</sequence>
<dbReference type="KEGG" id="rsn:RSPO_m00366"/>
<proteinExistence type="predicted"/>
<organism evidence="1 2">
    <name type="scientific">Ralstonia solanacearum (strain Po82)</name>
    <dbReference type="NCBI Taxonomy" id="1031711"/>
    <lineage>
        <taxon>Bacteria</taxon>
        <taxon>Pseudomonadati</taxon>
        <taxon>Pseudomonadota</taxon>
        <taxon>Betaproteobacteria</taxon>
        <taxon>Burkholderiales</taxon>
        <taxon>Burkholderiaceae</taxon>
        <taxon>Ralstonia</taxon>
        <taxon>Ralstonia solanacearum species complex</taxon>
    </lineage>
</organism>
<dbReference type="Proteomes" id="UP000007953">
    <property type="component" value="Plasmid megaplasmid"/>
</dbReference>
<dbReference type="AlphaFoldDB" id="F6G7K4"/>
<evidence type="ECO:0000313" key="1">
    <source>
        <dbReference type="EMBL" id="AEG71007.1"/>
    </source>
</evidence>
<dbReference type="EMBL" id="CP002820">
    <property type="protein sequence ID" value="AEG71007.1"/>
    <property type="molecule type" value="Genomic_DNA"/>
</dbReference>
<reference evidence="1 2" key="1">
    <citation type="journal article" date="2011" name="J. Bacteriol.">
        <title>Complete genome sequence of the plant pathogen Ralstonia solanacearum strain Po82.</title>
        <authorList>
            <person name="Xu J."/>
            <person name="Zheng H.J."/>
            <person name="Liu L."/>
            <person name="Pan Z.C."/>
            <person name="Prior P."/>
            <person name="Tang B."/>
            <person name="Xu J.S."/>
            <person name="Zhang H."/>
            <person name="Tian Q."/>
            <person name="Zhang L.Q."/>
            <person name="Feng J."/>
        </authorList>
    </citation>
    <scope>NUCLEOTIDE SEQUENCE [LARGE SCALE GENOMIC DNA]</scope>
    <source>
        <strain evidence="2">Po82</strain>
    </source>
</reference>
<accession>F6G7K4</accession>
<keyword evidence="1" id="KW-0614">Plasmid</keyword>